<dbReference type="EMBL" id="JAVRJZ010000004">
    <property type="protein sequence ID" value="KAK2723563.1"/>
    <property type="molecule type" value="Genomic_DNA"/>
</dbReference>
<comment type="catalytic activity">
    <reaction evidence="12">
        <text>choline(out) = choline(in)</text>
        <dbReference type="Rhea" id="RHEA:32751"/>
        <dbReference type="ChEBI" id="CHEBI:15354"/>
    </reaction>
</comment>
<feature type="transmembrane region" description="Helical" evidence="18">
    <location>
        <begin position="345"/>
        <end position="363"/>
    </location>
</feature>
<dbReference type="GO" id="GO:0031966">
    <property type="term" value="C:mitochondrial membrane"/>
    <property type="evidence" value="ECO:0007669"/>
    <property type="project" value="UniProtKB-ARBA"/>
</dbReference>
<feature type="transmembrane region" description="Helical" evidence="18">
    <location>
        <begin position="409"/>
        <end position="429"/>
    </location>
</feature>
<evidence type="ECO:0000256" key="1">
    <source>
        <dbReference type="ARBA" id="ARBA00004651"/>
    </source>
</evidence>
<evidence type="ECO:0000259" key="19">
    <source>
        <dbReference type="PROSITE" id="PS50850"/>
    </source>
</evidence>
<dbReference type="GO" id="GO:0097037">
    <property type="term" value="P:heme export"/>
    <property type="evidence" value="ECO:0007669"/>
    <property type="project" value="TreeGrafter"/>
</dbReference>
<evidence type="ECO:0000256" key="10">
    <source>
        <dbReference type="ARBA" id="ARBA00023180"/>
    </source>
</evidence>
<evidence type="ECO:0000256" key="16">
    <source>
        <dbReference type="ARBA" id="ARBA00068050"/>
    </source>
</evidence>
<comment type="catalytic activity">
    <reaction evidence="13">
        <text>ethanolamine(in) = ethanolamine(out)</text>
        <dbReference type="Rhea" id="RHEA:32747"/>
        <dbReference type="ChEBI" id="CHEBI:57603"/>
    </reaction>
</comment>
<keyword evidence="10" id="KW-0325">Glycoprotein</keyword>
<evidence type="ECO:0000256" key="13">
    <source>
        <dbReference type="ARBA" id="ARBA00045087"/>
    </source>
</evidence>
<feature type="transmembrane region" description="Helical" evidence="18">
    <location>
        <begin position="67"/>
        <end position="87"/>
    </location>
</feature>
<evidence type="ECO:0000313" key="20">
    <source>
        <dbReference type="EMBL" id="KAK2723563.1"/>
    </source>
</evidence>
<evidence type="ECO:0000256" key="7">
    <source>
        <dbReference type="ARBA" id="ARBA00023057"/>
    </source>
</evidence>
<dbReference type="GO" id="GO:0006783">
    <property type="term" value="P:heme biosynthetic process"/>
    <property type="evidence" value="ECO:0007669"/>
    <property type="project" value="UniProtKB-ARBA"/>
</dbReference>
<organism evidence="20 21">
    <name type="scientific">Artemia franciscana</name>
    <name type="common">Brine shrimp</name>
    <name type="synonym">Artemia sanfranciscana</name>
    <dbReference type="NCBI Taxonomy" id="6661"/>
    <lineage>
        <taxon>Eukaryota</taxon>
        <taxon>Metazoa</taxon>
        <taxon>Ecdysozoa</taxon>
        <taxon>Arthropoda</taxon>
        <taxon>Crustacea</taxon>
        <taxon>Branchiopoda</taxon>
        <taxon>Anostraca</taxon>
        <taxon>Artemiidae</taxon>
        <taxon>Artemia</taxon>
    </lineage>
</organism>
<keyword evidence="21" id="KW-1185">Reference proteome</keyword>
<dbReference type="FunFam" id="1.20.1250.20:FF:000184">
    <property type="entry name" value="Feline leukemia virus subgroup C receptor-related protein 1"/>
    <property type="match status" value="1"/>
</dbReference>
<evidence type="ECO:0000256" key="12">
    <source>
        <dbReference type="ARBA" id="ARBA00036811"/>
    </source>
</evidence>
<evidence type="ECO:0000256" key="18">
    <source>
        <dbReference type="SAM" id="Phobius"/>
    </source>
</evidence>
<dbReference type="InterPro" id="IPR036259">
    <property type="entry name" value="MFS_trans_sf"/>
</dbReference>
<evidence type="ECO:0000256" key="3">
    <source>
        <dbReference type="ARBA" id="ARBA00022475"/>
    </source>
</evidence>
<reference evidence="20" key="1">
    <citation type="submission" date="2023-07" db="EMBL/GenBank/DDBJ databases">
        <title>Chromosome-level genome assembly of Artemia franciscana.</title>
        <authorList>
            <person name="Jo E."/>
        </authorList>
    </citation>
    <scope>NUCLEOTIDE SEQUENCE</scope>
    <source>
        <tissue evidence="20">Whole body</tissue>
    </source>
</reference>
<keyword evidence="8 18" id="KW-0472">Membrane</keyword>
<feature type="transmembrane region" description="Helical" evidence="18">
    <location>
        <begin position="321"/>
        <end position="339"/>
    </location>
</feature>
<evidence type="ECO:0000256" key="14">
    <source>
        <dbReference type="ARBA" id="ARBA00046338"/>
    </source>
</evidence>
<feature type="transmembrane region" description="Helical" evidence="18">
    <location>
        <begin position="94"/>
        <end position="113"/>
    </location>
</feature>
<keyword evidence="4" id="KW-0597">Phosphoprotein</keyword>
<dbReference type="PANTHER" id="PTHR10924:SF4">
    <property type="entry name" value="GH15861P"/>
    <property type="match status" value="1"/>
</dbReference>
<evidence type="ECO:0000256" key="6">
    <source>
        <dbReference type="ARBA" id="ARBA00022989"/>
    </source>
</evidence>
<dbReference type="InterPro" id="IPR049680">
    <property type="entry name" value="FLVCR1-2_SLC49-like"/>
</dbReference>
<keyword evidence="3" id="KW-1003">Cell membrane</keyword>
<feature type="transmembrane region" description="Helical" evidence="18">
    <location>
        <begin position="119"/>
        <end position="137"/>
    </location>
</feature>
<dbReference type="PANTHER" id="PTHR10924">
    <property type="entry name" value="MAJOR FACILITATOR SUPERFAMILY PROTEIN-RELATED"/>
    <property type="match status" value="1"/>
</dbReference>
<feature type="transmembrane region" description="Helical" evidence="18">
    <location>
        <begin position="251"/>
        <end position="269"/>
    </location>
</feature>
<evidence type="ECO:0000256" key="8">
    <source>
        <dbReference type="ARBA" id="ARBA00023136"/>
    </source>
</evidence>
<evidence type="ECO:0000256" key="15">
    <source>
        <dbReference type="ARBA" id="ARBA00060240"/>
    </source>
</evidence>
<dbReference type="CDD" id="cd17398">
    <property type="entry name" value="MFS_FLVCR_like"/>
    <property type="match status" value="1"/>
</dbReference>
<name>A0AA88I691_ARTSF</name>
<proteinExistence type="inferred from homology"/>
<comment type="catalytic activity">
    <reaction evidence="11">
        <text>heme b(in) = heme b(out)</text>
        <dbReference type="Rhea" id="RHEA:75443"/>
        <dbReference type="ChEBI" id="CHEBI:60344"/>
    </reaction>
</comment>
<keyword evidence="5 18" id="KW-0812">Transmembrane</keyword>
<feature type="transmembrane region" description="Helical" evidence="18">
    <location>
        <begin position="383"/>
        <end position="403"/>
    </location>
</feature>
<evidence type="ECO:0000256" key="9">
    <source>
        <dbReference type="ARBA" id="ARBA00023170"/>
    </source>
</evidence>
<dbReference type="PROSITE" id="PS50850">
    <property type="entry name" value="MFS"/>
    <property type="match status" value="1"/>
</dbReference>
<comment type="caution">
    <text evidence="20">The sequence shown here is derived from an EMBL/GenBank/DDBJ whole genome shotgun (WGS) entry which is preliminary data.</text>
</comment>
<comment type="similarity">
    <text evidence="14">Belongs to the major facilitator superfamily. Feline leukemia virus subgroup C receptor (TC 2.A.1.28.1) family.</text>
</comment>
<dbReference type="InterPro" id="IPR011701">
    <property type="entry name" value="MFS"/>
</dbReference>
<dbReference type="SUPFAM" id="SSF103473">
    <property type="entry name" value="MFS general substrate transporter"/>
    <property type="match status" value="1"/>
</dbReference>
<accession>A0AA88I691</accession>
<dbReference type="AlphaFoldDB" id="A0AA88I691"/>
<keyword evidence="9" id="KW-0675">Receptor</keyword>
<feature type="transmembrane region" description="Helical" evidence="18">
    <location>
        <begin position="289"/>
        <end position="309"/>
    </location>
</feature>
<dbReference type="InterPro" id="IPR020846">
    <property type="entry name" value="MFS_dom"/>
</dbReference>
<evidence type="ECO:0000256" key="2">
    <source>
        <dbReference type="ARBA" id="ARBA00022448"/>
    </source>
</evidence>
<feature type="transmembrane region" description="Helical" evidence="18">
    <location>
        <begin position="158"/>
        <end position="178"/>
    </location>
</feature>
<evidence type="ECO:0000256" key="4">
    <source>
        <dbReference type="ARBA" id="ARBA00022553"/>
    </source>
</evidence>
<keyword evidence="7" id="KW-0265">Erythrocyte maturation</keyword>
<feature type="transmembrane region" description="Helical" evidence="18">
    <location>
        <begin position="198"/>
        <end position="217"/>
    </location>
</feature>
<protein>
    <recommendedName>
        <fullName evidence="16">Choline/ethanolamine transporter FLVCR1</fullName>
    </recommendedName>
    <alternativeName>
        <fullName evidence="17">Heme transporter FLVCR1</fullName>
    </alternativeName>
</protein>
<dbReference type="Pfam" id="PF07690">
    <property type="entry name" value="MFS_1"/>
    <property type="match status" value="1"/>
</dbReference>
<evidence type="ECO:0000313" key="21">
    <source>
        <dbReference type="Proteomes" id="UP001187531"/>
    </source>
</evidence>
<sequence length="454" mass="49316">MTMYNGIPLSEPISVIVPETKVYTKRWLMLALFILTSMINAFQWIHFSIIAPVVQRFYNVESHAVDWTSMIYMVTYIPLIFPASYLLNKKGLRVVVLLGILGTAAGGWIKVLSAAPDRFWVAFIGQTVTAISQIFILGTPPHLAAVWFGADQVSSATAMGVFGNQVGIALGFVLPPLLVPYSSEAYNEEYTAINLRNMFLGVASFATAVLLLVIVFFKEKPLMPPSLAQLNSNSKEESFLKTIMRLLKNKAYLLLLVTYGINTGVFYAISTLLSQFIEVHFPNSSEQAGLIGLTMVVSGVLGSVVGGIILDKTHKFKETTIAIYALSFLGLLAFTLTIGAGHIEVVFLTSGLLGFFMTGYLPVGFEFAAELTYPEPEGTSSGLLNASAQVFGILLTLLAGYLLTSVSDLVSNFVLCGLLLVGSALTFLIRSDLRRQAAQTIQTTAVETVTEKIV</sequence>
<gene>
    <name evidence="20" type="ORF">QYM36_002042</name>
</gene>
<feature type="domain" description="Major facilitator superfamily (MFS) profile" evidence="19">
    <location>
        <begin position="29"/>
        <end position="434"/>
    </location>
</feature>
<comment type="function">
    <text evidence="15">Uniporter that mediates the transport of extracellular choline and ethanolamine into cells, thereby playing a key role in phospholipid biosynthesis. Choline and ethanolamine are the precursors of phosphatidylcholine and phosphatidylethanolamine, respectively, the two most abundant phospholipids. Transport is not coupled with proton transport and is exclusively driven by the choline (or ethanolamine) gradient across the plasma membrane. Also acts as a heme b transporter that mediates heme efflux from the cytoplasm to the extracellular compartment.</text>
</comment>
<dbReference type="GO" id="GO:0043249">
    <property type="term" value="P:erythrocyte maturation"/>
    <property type="evidence" value="ECO:0007669"/>
    <property type="project" value="UniProtKB-KW"/>
</dbReference>
<dbReference type="GO" id="GO:0020037">
    <property type="term" value="F:heme binding"/>
    <property type="evidence" value="ECO:0007669"/>
    <property type="project" value="TreeGrafter"/>
</dbReference>
<evidence type="ECO:0000256" key="5">
    <source>
        <dbReference type="ARBA" id="ARBA00022692"/>
    </source>
</evidence>
<evidence type="ECO:0000256" key="17">
    <source>
        <dbReference type="ARBA" id="ARBA00080886"/>
    </source>
</evidence>
<dbReference type="GO" id="GO:0005886">
    <property type="term" value="C:plasma membrane"/>
    <property type="evidence" value="ECO:0007669"/>
    <property type="project" value="UniProtKB-SubCell"/>
</dbReference>
<evidence type="ECO:0000256" key="11">
    <source>
        <dbReference type="ARBA" id="ARBA00035075"/>
    </source>
</evidence>
<keyword evidence="2" id="KW-0813">Transport</keyword>
<feature type="transmembrane region" description="Helical" evidence="18">
    <location>
        <begin position="27"/>
        <end position="47"/>
    </location>
</feature>
<dbReference type="Gene3D" id="1.20.1250.20">
    <property type="entry name" value="MFS general substrate transporter like domains"/>
    <property type="match status" value="2"/>
</dbReference>
<dbReference type="GO" id="GO:0015232">
    <property type="term" value="F:heme transmembrane transporter activity"/>
    <property type="evidence" value="ECO:0007669"/>
    <property type="project" value="UniProtKB-ARBA"/>
</dbReference>
<keyword evidence="6 18" id="KW-1133">Transmembrane helix</keyword>
<comment type="subcellular location">
    <subcellularLocation>
        <location evidence="1">Cell membrane</location>
        <topology evidence="1">Multi-pass membrane protein</topology>
    </subcellularLocation>
</comment>
<dbReference type="Proteomes" id="UP001187531">
    <property type="component" value="Unassembled WGS sequence"/>
</dbReference>